<accession>A0AAE3SXD3</accession>
<dbReference type="Gene3D" id="3.40.50.880">
    <property type="match status" value="1"/>
</dbReference>
<dbReference type="InterPro" id="IPR044992">
    <property type="entry name" value="ChyE-like"/>
</dbReference>
<dbReference type="AlphaFoldDB" id="A0AAE3SXD3"/>
<keyword evidence="3" id="KW-1185">Reference proteome</keyword>
<proteinExistence type="predicted"/>
<feature type="domain" description="Glutamine amidotransferase" evidence="1">
    <location>
        <begin position="22"/>
        <end position="186"/>
    </location>
</feature>
<evidence type="ECO:0000313" key="3">
    <source>
        <dbReference type="Proteomes" id="UP001212602"/>
    </source>
</evidence>
<dbReference type="GO" id="GO:0005829">
    <property type="term" value="C:cytosol"/>
    <property type="evidence" value="ECO:0007669"/>
    <property type="project" value="TreeGrafter"/>
</dbReference>
<dbReference type="InterPro" id="IPR029062">
    <property type="entry name" value="Class_I_gatase-like"/>
</dbReference>
<dbReference type="RefSeq" id="WP_271426094.1">
    <property type="nucleotide sequence ID" value="NZ_JAQIPB010000001.1"/>
</dbReference>
<dbReference type="PANTHER" id="PTHR42695:SF5">
    <property type="entry name" value="GLUTAMINE AMIDOTRANSFERASE YLR126C-RELATED"/>
    <property type="match status" value="1"/>
</dbReference>
<dbReference type="Proteomes" id="UP001212602">
    <property type="component" value="Unassembled WGS sequence"/>
</dbReference>
<keyword evidence="2" id="KW-0315">Glutamine amidotransferase</keyword>
<dbReference type="PANTHER" id="PTHR42695">
    <property type="entry name" value="GLUTAMINE AMIDOTRANSFERASE YLR126C-RELATED"/>
    <property type="match status" value="1"/>
</dbReference>
<dbReference type="InterPro" id="IPR017926">
    <property type="entry name" value="GATASE"/>
</dbReference>
<protein>
    <submittedName>
        <fullName evidence="2">Glutamine amidotransferase</fullName>
    </submittedName>
</protein>
<reference evidence="2" key="1">
    <citation type="submission" date="2023-01" db="EMBL/GenBank/DDBJ databases">
        <title>Xenophilus mangrovi sp. nov., isolated from soil of Mangrove nature reserve.</title>
        <authorList>
            <person name="Xu S."/>
            <person name="Liu Z."/>
            <person name="Xu Y."/>
        </authorList>
    </citation>
    <scope>NUCLEOTIDE SEQUENCE</scope>
    <source>
        <strain evidence="2">YW8</strain>
    </source>
</reference>
<sequence>MILAVGNTDAETARTLGDFSDWIAAGLQGQGLPVQVLDPRRGDALPEPQQLAGVVITGSHAMVTERAPWSEAVAAWLRKAVPQGLPTLGICYGHQLLADALGGQADDHPGGLELGTVEVQSLPAARSDPLFAHLPPRFKAQVVHRQRALRLPEGAVPLAANAWEAHQAFRIGDWAWGVQFHPEFSAPAMQAYVDRLGAEAAMPASVAPTPEAASLLPRFAQLAHLRATA</sequence>
<evidence type="ECO:0000259" key="1">
    <source>
        <dbReference type="Pfam" id="PF00117"/>
    </source>
</evidence>
<dbReference type="Pfam" id="PF00117">
    <property type="entry name" value="GATase"/>
    <property type="match status" value="1"/>
</dbReference>
<dbReference type="NCBIfam" id="NF006562">
    <property type="entry name" value="PRK09065.1"/>
    <property type="match status" value="1"/>
</dbReference>
<evidence type="ECO:0000313" key="2">
    <source>
        <dbReference type="EMBL" id="MDA7414814.1"/>
    </source>
</evidence>
<dbReference type="SUPFAM" id="SSF52317">
    <property type="entry name" value="Class I glutamine amidotransferase-like"/>
    <property type="match status" value="1"/>
</dbReference>
<dbReference type="PROSITE" id="PS51273">
    <property type="entry name" value="GATASE_TYPE_1"/>
    <property type="match status" value="1"/>
</dbReference>
<dbReference type="CDD" id="cd01741">
    <property type="entry name" value="GATase1_1"/>
    <property type="match status" value="1"/>
</dbReference>
<name>A0AAE3SXD3_9BURK</name>
<organism evidence="2 3">
    <name type="scientific">Xenophilus arseniciresistens</name>
    <dbReference type="NCBI Taxonomy" id="1283306"/>
    <lineage>
        <taxon>Bacteria</taxon>
        <taxon>Pseudomonadati</taxon>
        <taxon>Pseudomonadota</taxon>
        <taxon>Betaproteobacteria</taxon>
        <taxon>Burkholderiales</taxon>
        <taxon>Comamonadaceae</taxon>
        <taxon>Xenophilus</taxon>
    </lineage>
</organism>
<comment type="caution">
    <text evidence="2">The sequence shown here is derived from an EMBL/GenBank/DDBJ whole genome shotgun (WGS) entry which is preliminary data.</text>
</comment>
<dbReference type="EMBL" id="JAQIPB010000001">
    <property type="protein sequence ID" value="MDA7414814.1"/>
    <property type="molecule type" value="Genomic_DNA"/>
</dbReference>
<gene>
    <name evidence="2" type="ORF">PGB34_00425</name>
</gene>